<evidence type="ECO:0000313" key="2">
    <source>
        <dbReference type="Proteomes" id="UP000325433"/>
    </source>
</evidence>
<proteinExistence type="predicted"/>
<evidence type="ECO:0000313" key="1">
    <source>
        <dbReference type="EMBL" id="KAE8320231.1"/>
    </source>
</evidence>
<name>A0A5N6WH87_9EURO</name>
<dbReference type="EMBL" id="ML738292">
    <property type="protein sequence ID" value="KAE8320231.1"/>
    <property type="molecule type" value="Genomic_DNA"/>
</dbReference>
<dbReference type="AlphaFoldDB" id="A0A5N6WH87"/>
<dbReference type="Proteomes" id="UP000325433">
    <property type="component" value="Unassembled WGS sequence"/>
</dbReference>
<protein>
    <submittedName>
        <fullName evidence="1">Uncharacterized protein</fullName>
    </submittedName>
</protein>
<gene>
    <name evidence="1" type="ORF">BDV41DRAFT_517078</name>
</gene>
<keyword evidence="2" id="KW-1185">Reference proteome</keyword>
<reference evidence="2" key="1">
    <citation type="submission" date="2019-04" db="EMBL/GenBank/DDBJ databases">
        <title>Friends and foes A comparative genomics studyof 23 Aspergillus species from section Flavi.</title>
        <authorList>
            <consortium name="DOE Joint Genome Institute"/>
            <person name="Kjaerbolling I."/>
            <person name="Vesth T."/>
            <person name="Frisvad J.C."/>
            <person name="Nybo J.L."/>
            <person name="Theobald S."/>
            <person name="Kildgaard S."/>
            <person name="Isbrandt T."/>
            <person name="Kuo A."/>
            <person name="Sato A."/>
            <person name="Lyhne E.K."/>
            <person name="Kogle M.E."/>
            <person name="Wiebenga A."/>
            <person name="Kun R.S."/>
            <person name="Lubbers R.J."/>
            <person name="Makela M.R."/>
            <person name="Barry K."/>
            <person name="Chovatia M."/>
            <person name="Clum A."/>
            <person name="Daum C."/>
            <person name="Haridas S."/>
            <person name="He G."/>
            <person name="LaButti K."/>
            <person name="Lipzen A."/>
            <person name="Mondo S."/>
            <person name="Riley R."/>
            <person name="Salamov A."/>
            <person name="Simmons B.A."/>
            <person name="Magnuson J.K."/>
            <person name="Henrissat B."/>
            <person name="Mortensen U.H."/>
            <person name="Larsen T.O."/>
            <person name="Devries R.P."/>
            <person name="Grigoriev I.V."/>
            <person name="Machida M."/>
            <person name="Baker S.E."/>
            <person name="Andersen M.R."/>
        </authorList>
    </citation>
    <scope>NUCLEOTIDE SEQUENCE [LARGE SCALE GENOMIC DNA]</scope>
    <source>
        <strain evidence="2">CBS 130015</strain>
    </source>
</reference>
<sequence>MISKTVVPLVPAITAILWLSSLWWSTPVIQVQVSHSVTSYRTYIGICTLNWKMSSHSSTAKIFREDPSTYIIPWTNYPVFKNSTCLFFKNVHVEYNTGSYTKLLYVLPP</sequence>
<accession>A0A5N6WH87</accession>
<organism evidence="1 2">
    <name type="scientific">Aspergillus transmontanensis</name>
    <dbReference type="NCBI Taxonomy" id="1034304"/>
    <lineage>
        <taxon>Eukaryota</taxon>
        <taxon>Fungi</taxon>
        <taxon>Dikarya</taxon>
        <taxon>Ascomycota</taxon>
        <taxon>Pezizomycotina</taxon>
        <taxon>Eurotiomycetes</taxon>
        <taxon>Eurotiomycetidae</taxon>
        <taxon>Eurotiales</taxon>
        <taxon>Aspergillaceae</taxon>
        <taxon>Aspergillus</taxon>
        <taxon>Aspergillus subgen. Circumdati</taxon>
    </lineage>
</organism>